<comment type="catalytic activity">
    <reaction evidence="7">
        <text>L-threonyl-[protein] + ATP = O-phospho-L-threonyl-[protein] + ADP + H(+)</text>
        <dbReference type="Rhea" id="RHEA:46608"/>
        <dbReference type="Rhea" id="RHEA-COMP:11060"/>
        <dbReference type="Rhea" id="RHEA-COMP:11605"/>
        <dbReference type="ChEBI" id="CHEBI:15378"/>
        <dbReference type="ChEBI" id="CHEBI:30013"/>
        <dbReference type="ChEBI" id="CHEBI:30616"/>
        <dbReference type="ChEBI" id="CHEBI:61977"/>
        <dbReference type="ChEBI" id="CHEBI:456216"/>
        <dbReference type="EC" id="2.7.11.1"/>
    </reaction>
</comment>
<evidence type="ECO:0000259" key="11">
    <source>
        <dbReference type="PROSITE" id="PS50011"/>
    </source>
</evidence>
<evidence type="ECO:0000256" key="7">
    <source>
        <dbReference type="ARBA" id="ARBA00047899"/>
    </source>
</evidence>
<evidence type="ECO:0000256" key="1">
    <source>
        <dbReference type="ARBA" id="ARBA00012513"/>
    </source>
</evidence>
<accession>A0A2A9DPV9</accession>
<dbReference type="InterPro" id="IPR011009">
    <property type="entry name" value="Kinase-like_dom_sf"/>
</dbReference>
<dbReference type="FunFam" id="1.10.510.10:FF:000021">
    <property type="entry name" value="Serine/threonine protein kinase"/>
    <property type="match status" value="1"/>
</dbReference>
<dbReference type="EC" id="2.7.11.1" evidence="1"/>
<evidence type="ECO:0000256" key="6">
    <source>
        <dbReference type="ARBA" id="ARBA00022840"/>
    </source>
</evidence>
<dbReference type="Gene3D" id="3.30.200.20">
    <property type="entry name" value="Phosphorylase Kinase, domain 1"/>
    <property type="match status" value="1"/>
</dbReference>
<dbReference type="AlphaFoldDB" id="A0A2A9DPV9"/>
<feature type="domain" description="PASTA" evidence="12">
    <location>
        <begin position="458"/>
        <end position="524"/>
    </location>
</feature>
<dbReference type="PROSITE" id="PS51178">
    <property type="entry name" value="PASTA"/>
    <property type="match status" value="5"/>
</dbReference>
<dbReference type="STRING" id="1724.GCA_001044175_01214"/>
<feature type="compositionally biased region" description="Polar residues" evidence="9">
    <location>
        <begin position="762"/>
        <end position="778"/>
    </location>
</feature>
<feature type="domain" description="PASTA" evidence="12">
    <location>
        <begin position="525"/>
        <end position="591"/>
    </location>
</feature>
<dbReference type="PROSITE" id="PS50011">
    <property type="entry name" value="PROTEIN_KINASE_DOM"/>
    <property type="match status" value="1"/>
</dbReference>
<dbReference type="CDD" id="cd14014">
    <property type="entry name" value="STKc_PknB_like"/>
    <property type="match status" value="1"/>
</dbReference>
<evidence type="ECO:0000256" key="5">
    <source>
        <dbReference type="ARBA" id="ARBA00022777"/>
    </source>
</evidence>
<dbReference type="InterPro" id="IPR005543">
    <property type="entry name" value="PASTA_dom"/>
</dbReference>
<keyword evidence="10" id="KW-0812">Transmembrane</keyword>
<gene>
    <name evidence="13" type="ORF">ATK06_1496</name>
</gene>
<feature type="region of interest" description="Disordered" evidence="9">
    <location>
        <begin position="751"/>
        <end position="786"/>
    </location>
</feature>
<evidence type="ECO:0000313" key="14">
    <source>
        <dbReference type="Proteomes" id="UP000221653"/>
    </source>
</evidence>
<dbReference type="PROSITE" id="PS00108">
    <property type="entry name" value="PROTEIN_KINASE_ST"/>
    <property type="match status" value="1"/>
</dbReference>
<keyword evidence="10" id="KW-1133">Transmembrane helix</keyword>
<feature type="domain" description="PASTA" evidence="12">
    <location>
        <begin position="726"/>
        <end position="786"/>
    </location>
</feature>
<dbReference type="PANTHER" id="PTHR43289">
    <property type="entry name" value="MITOGEN-ACTIVATED PROTEIN KINASE KINASE KINASE 20-RELATED"/>
    <property type="match status" value="1"/>
</dbReference>
<evidence type="ECO:0000256" key="10">
    <source>
        <dbReference type="SAM" id="Phobius"/>
    </source>
</evidence>
<dbReference type="FunFam" id="3.30.200.20:FF:000035">
    <property type="entry name" value="Serine/threonine protein kinase Stk1"/>
    <property type="match status" value="1"/>
</dbReference>
<feature type="domain" description="Protein kinase" evidence="11">
    <location>
        <begin position="23"/>
        <end position="299"/>
    </location>
</feature>
<dbReference type="OrthoDB" id="9762169at2"/>
<evidence type="ECO:0000256" key="2">
    <source>
        <dbReference type="ARBA" id="ARBA00022527"/>
    </source>
</evidence>
<dbReference type="SUPFAM" id="SSF56112">
    <property type="entry name" value="Protein kinase-like (PK-like)"/>
    <property type="match status" value="1"/>
</dbReference>
<keyword evidence="6" id="KW-0067">ATP-binding</keyword>
<keyword evidence="4" id="KW-0547">Nucleotide-binding</keyword>
<comment type="catalytic activity">
    <reaction evidence="8">
        <text>L-seryl-[protein] + ATP = O-phospho-L-seryl-[protein] + ADP + H(+)</text>
        <dbReference type="Rhea" id="RHEA:17989"/>
        <dbReference type="Rhea" id="RHEA-COMP:9863"/>
        <dbReference type="Rhea" id="RHEA-COMP:11604"/>
        <dbReference type="ChEBI" id="CHEBI:15378"/>
        <dbReference type="ChEBI" id="CHEBI:29999"/>
        <dbReference type="ChEBI" id="CHEBI:30616"/>
        <dbReference type="ChEBI" id="CHEBI:83421"/>
        <dbReference type="ChEBI" id="CHEBI:456216"/>
        <dbReference type="EC" id="2.7.11.1"/>
    </reaction>
</comment>
<dbReference type="GO" id="GO:0045717">
    <property type="term" value="P:negative regulation of fatty acid biosynthetic process"/>
    <property type="evidence" value="ECO:0007669"/>
    <property type="project" value="UniProtKB-ARBA"/>
</dbReference>
<comment type="caution">
    <text evidence="13">The sequence shown here is derived from an EMBL/GenBank/DDBJ whole genome shotgun (WGS) entry which is preliminary data.</text>
</comment>
<feature type="domain" description="PASTA" evidence="12">
    <location>
        <begin position="660"/>
        <end position="725"/>
    </location>
</feature>
<feature type="transmembrane region" description="Helical" evidence="10">
    <location>
        <begin position="436"/>
        <end position="456"/>
    </location>
</feature>
<evidence type="ECO:0000256" key="9">
    <source>
        <dbReference type="SAM" id="MobiDB-lite"/>
    </source>
</evidence>
<dbReference type="PANTHER" id="PTHR43289:SF34">
    <property type="entry name" value="SERINE_THREONINE-PROTEIN KINASE YBDM-RELATED"/>
    <property type="match status" value="1"/>
</dbReference>
<keyword evidence="14" id="KW-1185">Reference proteome</keyword>
<protein>
    <recommendedName>
        <fullName evidence="1">non-specific serine/threonine protein kinase</fullName>
        <ecNumber evidence="1">2.7.11.1</ecNumber>
    </recommendedName>
</protein>
<keyword evidence="10" id="KW-0472">Membrane</keyword>
<dbReference type="EMBL" id="PDJF01000001">
    <property type="protein sequence ID" value="PFG28386.1"/>
    <property type="molecule type" value="Genomic_DNA"/>
</dbReference>
<name>A0A2A9DPV9_9CORY</name>
<evidence type="ECO:0000259" key="12">
    <source>
        <dbReference type="PROSITE" id="PS51178"/>
    </source>
</evidence>
<dbReference type="SMART" id="SM00220">
    <property type="entry name" value="S_TKc"/>
    <property type="match status" value="1"/>
</dbReference>
<keyword evidence="3" id="KW-0808">Transferase</keyword>
<proteinExistence type="predicted"/>
<sequence length="786" mass="82827">MNSQQPNTERAALKVGDVLDGRYRVDHPIARGGMSTVYRCVDLRLGRSVAVKVMDERFASDPMFVQRFQREARAMARLSHPNLVGVYDFSGVTGISDGQAHNAPVFLVMELITGGTLRELLRERGPMPPHAVVAAMRQVLTGLQAAHAQGLVHRDMKPDNVLIAANHTLKIADFGLVRSIDSRTGHSEQIVGTAAYISPEQVAGEHVGPPSDVYSTGIMAFELLTGEVPFVGDTPQQQAYARLHDDVPAPSDFIAGVPPLIDALIASATARNPEARFADAGEFLSALDDVARELELPDFTVPVPVNAAAHRAAAVPTDTSVLPRVMEATGIIEAPTVIDNAGKTAALPTLENDPDSDASHTRVETWDDGLFPPPGPDINPDTALLPHASFDAHPPAGGPMEPQAVPEASTPANPASQDGRTDNKRPVSNRSGLTLAIWWIVVLLLLGAIAVGGWWLGSGRYGEIPYVVGMDKVRAVAAVEDAGFHATTREIYSNDVPKNAIAGTDPAPDSKVVRGNDVAVLVSQGKPTVPEIQPGNNLTRYQDILESRSLTWEIGEATYSDDVPAGDVASTTPPAGVEVPVGSQVTLHPSKGPAPVEIPDVSGMSEEQARGVLERAGLRIGDVSEAFDDSTDAGKIISVSPAAGDDVPRGTKVHLIVSNAIKVPNVQGLSQEKAQQKLADAGLTIAETSRGERTADTADTVTAVSPKAGTLVDPAEPSVTVELAGRVSVPSLVGKKVGEAQRIASDAGLRLSVSDNGDSDSRIISQSPRRNKEATPNATIEVRTIG</sequence>
<dbReference type="GO" id="GO:0005524">
    <property type="term" value="F:ATP binding"/>
    <property type="evidence" value="ECO:0007669"/>
    <property type="project" value="UniProtKB-KW"/>
</dbReference>
<dbReference type="GO" id="GO:0004674">
    <property type="term" value="F:protein serine/threonine kinase activity"/>
    <property type="evidence" value="ECO:0007669"/>
    <property type="project" value="UniProtKB-KW"/>
</dbReference>
<dbReference type="Gene3D" id="1.10.510.10">
    <property type="entry name" value="Transferase(Phosphotransferase) domain 1"/>
    <property type="match status" value="1"/>
</dbReference>
<keyword evidence="5 13" id="KW-0418">Kinase</keyword>
<organism evidence="13 14">
    <name type="scientific">Corynebacterium renale</name>
    <dbReference type="NCBI Taxonomy" id="1724"/>
    <lineage>
        <taxon>Bacteria</taxon>
        <taxon>Bacillati</taxon>
        <taxon>Actinomycetota</taxon>
        <taxon>Actinomycetes</taxon>
        <taxon>Mycobacteriales</taxon>
        <taxon>Corynebacteriaceae</taxon>
        <taxon>Corynebacterium</taxon>
    </lineage>
</organism>
<dbReference type="Pfam" id="PF03793">
    <property type="entry name" value="PASTA"/>
    <property type="match status" value="5"/>
</dbReference>
<evidence type="ECO:0000256" key="3">
    <source>
        <dbReference type="ARBA" id="ARBA00022679"/>
    </source>
</evidence>
<dbReference type="InterPro" id="IPR008271">
    <property type="entry name" value="Ser/Thr_kinase_AS"/>
</dbReference>
<feature type="domain" description="PASTA" evidence="12">
    <location>
        <begin position="592"/>
        <end position="659"/>
    </location>
</feature>
<evidence type="ECO:0000256" key="8">
    <source>
        <dbReference type="ARBA" id="ARBA00048679"/>
    </source>
</evidence>
<keyword evidence="2 13" id="KW-0723">Serine/threonine-protein kinase</keyword>
<feature type="region of interest" description="Disordered" evidence="9">
    <location>
        <begin position="346"/>
        <end position="427"/>
    </location>
</feature>
<dbReference type="Proteomes" id="UP000221653">
    <property type="component" value="Unassembled WGS sequence"/>
</dbReference>
<dbReference type="RefSeq" id="WP_048379387.1">
    <property type="nucleotide sequence ID" value="NZ_LDYE01000003.1"/>
</dbReference>
<dbReference type="InterPro" id="IPR000719">
    <property type="entry name" value="Prot_kinase_dom"/>
</dbReference>
<evidence type="ECO:0000313" key="13">
    <source>
        <dbReference type="EMBL" id="PFG28386.1"/>
    </source>
</evidence>
<dbReference type="Pfam" id="PF00069">
    <property type="entry name" value="Pkinase"/>
    <property type="match status" value="1"/>
</dbReference>
<reference evidence="13 14" key="1">
    <citation type="submission" date="2017-10" db="EMBL/GenBank/DDBJ databases">
        <title>Sequencing the genomes of 1000 actinobacteria strains.</title>
        <authorList>
            <person name="Klenk H.-P."/>
        </authorList>
    </citation>
    <scope>NUCLEOTIDE SEQUENCE [LARGE SCALE GENOMIC DNA]</scope>
    <source>
        <strain evidence="13 14">DSM 20688</strain>
    </source>
</reference>
<dbReference type="Gene3D" id="3.30.10.20">
    <property type="match status" value="5"/>
</dbReference>
<dbReference type="SMART" id="SM00740">
    <property type="entry name" value="PASTA"/>
    <property type="match status" value="5"/>
</dbReference>
<dbReference type="SUPFAM" id="SSF54184">
    <property type="entry name" value="Penicillin-binding protein 2x (pbp-2x), c-terminal domain"/>
    <property type="match status" value="1"/>
</dbReference>
<evidence type="ECO:0000256" key="4">
    <source>
        <dbReference type="ARBA" id="ARBA00022741"/>
    </source>
</evidence>
<dbReference type="CDD" id="cd06577">
    <property type="entry name" value="PASTA_pknB"/>
    <property type="match status" value="5"/>
</dbReference>